<keyword evidence="5" id="KW-0812">Transmembrane</keyword>
<evidence type="ECO:0000256" key="2">
    <source>
        <dbReference type="ARBA" id="ARBA00022801"/>
    </source>
</evidence>
<organism evidence="6 7">
    <name type="scientific">Naegleria lovaniensis</name>
    <name type="common">Amoeba</name>
    <dbReference type="NCBI Taxonomy" id="51637"/>
    <lineage>
        <taxon>Eukaryota</taxon>
        <taxon>Discoba</taxon>
        <taxon>Heterolobosea</taxon>
        <taxon>Tetramitia</taxon>
        <taxon>Eutetramitia</taxon>
        <taxon>Vahlkampfiidae</taxon>
        <taxon>Naegleria</taxon>
    </lineage>
</organism>
<dbReference type="InterPro" id="IPR043147">
    <property type="entry name" value="Penicillin_amidase_A-knob"/>
</dbReference>
<evidence type="ECO:0000313" key="7">
    <source>
        <dbReference type="Proteomes" id="UP000816034"/>
    </source>
</evidence>
<keyword evidence="5" id="KW-1133">Transmembrane helix</keyword>
<dbReference type="Proteomes" id="UP000816034">
    <property type="component" value="Unassembled WGS sequence"/>
</dbReference>
<sequence>MSSQFKAVANASREVGRDLLQQMGSQINLLSSNIAGSGVPLGFKADLKDLVGPTEDNLIRISEHENDDDDEVYDSDDDAIFKQLEHNNNFLSFENNDDDDIVDSSERTSTLRMAGQWETLVPTLESSAEINTSLSSTTPATTTIPSSRTSKTRRTTNEEETIQIDDDEGSSSSQQKQQPQFVSLRTHQPHEIDPSTSGSSSNTATVMAPITQTYEPSLPPSSTAKPSSVSSIRKAWLIPVSIHEAMAKHQDEDDVEPPPQDKQALLVDVNDQGTKKRRRKIRWYHTKCFIIGSAILLTFIAILTIILSYLIFYKHNHLLFVCGSIEFIVVSLFEATILICCSIVAFKLNEWYQQYHGEAASDEDLKLKYSDNPARDKLILKFQNATVVVSICLLTLLTLVYVGVFSGLIYAGYLTLASFSGTEIYTSLRSQVKIEKEKGSQVLHIHGKTDYDVFFAQGVMTAKERLFQMEVLRRMGQGTLSALVGEDALEIDVWSRTLGLLRSAKKNLAYLDERTNKTLNAFFDGVNSYIRSDPKLPPEYRLFYKKKTIHVFEPVDALLFWKLNSLDYSTNAFMEQMRFSALRKNFTVSEAMEFFPIYPRAWPSQFKQSDLNLTSVTNEQIEFLYDRHNNNNGAYVPRVNTQPNDGGEDDGGNTGGDEENRRRRKSQYSNSASDLFSQLLSKLELKQPVIYKSIQSVFNKKQYESYFASNAWAVSGNKTKSGKPMLANDPHMTLTSPLPFLMFHLISDESGLNVIGSAYPLVPGVFVGRTTNTSWGITSSGSDVQDLYVMNETSESTYMVNGTEMRYDIFQEEIHLDNTQRVTLFVKEGIYGPVVNPLYRLEGAEPLAMKWVGLAKDDTTLNAVIGAMYQNSWWGFYNTMSSFVSPPLNYIYADKENNICSQVVGRIPIRKYGHSGQFPVSGNGTYEYLGYIPYQDLPFVCNPKDRHYVVAANAKNEPPGYPYYLGGDVATKYRFERIEELLKSKTNTTVMNTTHMSDIQLDTFSKLFVDFKPFISALKNYSQILSFDQEVWRKKLEQWNGYLTVGSKEASSGNCTRSQNQTCLAFAAEAFRQTVIDLKIFSRSDVIPSWGIGIHSTTYFHPIFHNQFVGCFCDKRHYVSGGTDSINFSRVTDRAGLDSSHGVGYRQVISMSDADGDRFITPLGQSGNWLDSTYSNNLKFLQREDITL</sequence>
<dbReference type="Gene3D" id="2.30.120.10">
    <property type="match status" value="1"/>
</dbReference>
<feature type="compositionally biased region" description="Acidic residues" evidence="4">
    <location>
        <begin position="158"/>
        <end position="169"/>
    </location>
</feature>
<dbReference type="CDD" id="cd03747">
    <property type="entry name" value="Ntn_PGA_like"/>
    <property type="match status" value="1"/>
</dbReference>
<dbReference type="Gene3D" id="3.60.20.10">
    <property type="entry name" value="Glutamine Phosphoribosylpyrophosphate, subunit 1, domain 1"/>
    <property type="match status" value="2"/>
</dbReference>
<dbReference type="EMBL" id="PYSW02000017">
    <property type="protein sequence ID" value="KAG2385894.1"/>
    <property type="molecule type" value="Genomic_DNA"/>
</dbReference>
<comment type="caution">
    <text evidence="6">The sequence shown here is derived from an EMBL/GenBank/DDBJ whole genome shotgun (WGS) entry which is preliminary data.</text>
</comment>
<name>A0AA88GUA8_NAELO</name>
<feature type="region of interest" description="Disordered" evidence="4">
    <location>
        <begin position="128"/>
        <end position="203"/>
    </location>
</feature>
<dbReference type="Gene3D" id="1.10.1400.10">
    <property type="match status" value="1"/>
</dbReference>
<evidence type="ECO:0000256" key="1">
    <source>
        <dbReference type="ARBA" id="ARBA00006586"/>
    </source>
</evidence>
<evidence type="ECO:0008006" key="8">
    <source>
        <dbReference type="Google" id="ProtNLM"/>
    </source>
</evidence>
<dbReference type="PANTHER" id="PTHR34218">
    <property type="entry name" value="PEPTIDASE S45 PENICILLIN AMIDASE"/>
    <property type="match status" value="1"/>
</dbReference>
<dbReference type="SUPFAM" id="SSF56235">
    <property type="entry name" value="N-terminal nucleophile aminohydrolases (Ntn hydrolases)"/>
    <property type="match status" value="1"/>
</dbReference>
<feature type="transmembrane region" description="Helical" evidence="5">
    <location>
        <begin position="318"/>
        <end position="346"/>
    </location>
</feature>
<feature type="compositionally biased region" description="Low complexity" evidence="4">
    <location>
        <begin position="132"/>
        <end position="149"/>
    </location>
</feature>
<dbReference type="Gene3D" id="1.10.439.10">
    <property type="entry name" value="Penicillin Amidohydrolase, domain 1"/>
    <property type="match status" value="1"/>
</dbReference>
<keyword evidence="7" id="KW-1185">Reference proteome</keyword>
<dbReference type="Pfam" id="PF01804">
    <property type="entry name" value="Penicil_amidase"/>
    <property type="match status" value="1"/>
</dbReference>
<feature type="region of interest" description="Disordered" evidence="4">
    <location>
        <begin position="634"/>
        <end position="669"/>
    </location>
</feature>
<comment type="similarity">
    <text evidence="1">Belongs to the peptidase S45 family.</text>
</comment>
<feature type="compositionally biased region" description="Polar residues" evidence="4">
    <location>
        <begin position="194"/>
        <end position="203"/>
    </location>
</feature>
<dbReference type="GO" id="GO:0016811">
    <property type="term" value="F:hydrolase activity, acting on carbon-nitrogen (but not peptide) bonds, in linear amides"/>
    <property type="evidence" value="ECO:0007669"/>
    <property type="project" value="InterPro"/>
</dbReference>
<dbReference type="InterPro" id="IPR029055">
    <property type="entry name" value="Ntn_hydrolases_N"/>
</dbReference>
<feature type="transmembrane region" description="Helical" evidence="5">
    <location>
        <begin position="288"/>
        <end position="312"/>
    </location>
</feature>
<dbReference type="GO" id="GO:0017000">
    <property type="term" value="P:antibiotic biosynthetic process"/>
    <property type="evidence" value="ECO:0007669"/>
    <property type="project" value="InterPro"/>
</dbReference>
<dbReference type="GeneID" id="68095498"/>
<evidence type="ECO:0000256" key="4">
    <source>
        <dbReference type="SAM" id="MobiDB-lite"/>
    </source>
</evidence>
<feature type="compositionally biased region" description="Low complexity" evidence="4">
    <location>
        <begin position="170"/>
        <end position="183"/>
    </location>
</feature>
<proteinExistence type="inferred from homology"/>
<reference evidence="6 7" key="1">
    <citation type="journal article" date="2018" name="BMC Genomics">
        <title>The genome of Naegleria lovaniensis, the basis for a comparative approach to unravel pathogenicity factors of the human pathogenic amoeba N. fowleri.</title>
        <authorList>
            <person name="Liechti N."/>
            <person name="Schurch N."/>
            <person name="Bruggmann R."/>
            <person name="Wittwer M."/>
        </authorList>
    </citation>
    <scope>NUCLEOTIDE SEQUENCE [LARGE SCALE GENOMIC DNA]</scope>
    <source>
        <strain evidence="6 7">ATCC 30569</strain>
    </source>
</reference>
<feature type="transmembrane region" description="Helical" evidence="5">
    <location>
        <begin position="385"/>
        <end position="413"/>
    </location>
</feature>
<protein>
    <recommendedName>
        <fullName evidence="8">Penicillin amidase</fullName>
    </recommendedName>
</protein>
<evidence type="ECO:0000313" key="6">
    <source>
        <dbReference type="EMBL" id="KAG2385894.1"/>
    </source>
</evidence>
<keyword evidence="5" id="KW-0472">Membrane</keyword>
<gene>
    <name evidence="6" type="ORF">C9374_003043</name>
</gene>
<accession>A0AA88GUA8</accession>
<dbReference type="InterPro" id="IPR023343">
    <property type="entry name" value="Penicillin_amidase_dom1"/>
</dbReference>
<dbReference type="InterPro" id="IPR043146">
    <property type="entry name" value="Penicillin_amidase_N_B-knob"/>
</dbReference>
<evidence type="ECO:0000256" key="3">
    <source>
        <dbReference type="ARBA" id="ARBA00023145"/>
    </source>
</evidence>
<dbReference type="PANTHER" id="PTHR34218:SF4">
    <property type="entry name" value="ACYL-HOMOSERINE LACTONE ACYLASE QUIP"/>
    <property type="match status" value="1"/>
</dbReference>
<evidence type="ECO:0000256" key="5">
    <source>
        <dbReference type="SAM" id="Phobius"/>
    </source>
</evidence>
<dbReference type="InterPro" id="IPR002692">
    <property type="entry name" value="S45"/>
</dbReference>
<dbReference type="AlphaFoldDB" id="A0AA88GUA8"/>
<keyword evidence="2" id="KW-0378">Hydrolase</keyword>
<keyword evidence="3" id="KW-0865">Zymogen</keyword>
<dbReference type="RefSeq" id="XP_044549887.1">
    <property type="nucleotide sequence ID" value="XM_044692528.1"/>
</dbReference>